<evidence type="ECO:0000313" key="1">
    <source>
        <dbReference type="EMBL" id="MFG6456197.1"/>
    </source>
</evidence>
<name>A0ABW7G2W4_9BURK</name>
<dbReference type="Proteomes" id="UP001606305">
    <property type="component" value="Unassembled WGS sequence"/>
</dbReference>
<proteinExistence type="predicted"/>
<gene>
    <name evidence="1" type="ORF">ACG00X_05070</name>
</gene>
<accession>A0ABW7G2W4</accession>
<evidence type="ECO:0000313" key="2">
    <source>
        <dbReference type="Proteomes" id="UP001606305"/>
    </source>
</evidence>
<dbReference type="EMBL" id="JBIGIA010000003">
    <property type="protein sequence ID" value="MFG6456197.1"/>
    <property type="molecule type" value="Genomic_DNA"/>
</dbReference>
<protein>
    <recommendedName>
        <fullName evidence="3">Lipoprotein</fullName>
    </recommendedName>
</protein>
<evidence type="ECO:0008006" key="3">
    <source>
        <dbReference type="Google" id="ProtNLM"/>
    </source>
</evidence>
<organism evidence="1 2">
    <name type="scientific">Pelomonas nitida</name>
    <dbReference type="NCBI Taxonomy" id="3299027"/>
    <lineage>
        <taxon>Bacteria</taxon>
        <taxon>Pseudomonadati</taxon>
        <taxon>Pseudomonadota</taxon>
        <taxon>Betaproteobacteria</taxon>
        <taxon>Burkholderiales</taxon>
        <taxon>Sphaerotilaceae</taxon>
        <taxon>Roseateles</taxon>
    </lineage>
</organism>
<reference evidence="1 2" key="1">
    <citation type="submission" date="2024-09" db="EMBL/GenBank/DDBJ databases">
        <title>Novel species of the genus Pelomonas and Roseateles isolated from streams.</title>
        <authorList>
            <person name="Lu H."/>
        </authorList>
    </citation>
    <scope>NUCLEOTIDE SEQUENCE [LARGE SCALE GENOMIC DNA]</scope>
    <source>
        <strain evidence="1 2">BYS96W</strain>
    </source>
</reference>
<dbReference type="RefSeq" id="WP_394486914.1">
    <property type="nucleotide sequence ID" value="NZ_JBIGIA010000003.1"/>
</dbReference>
<sequence>MAWLSALGPTPMSAVLGLISGCAGDAGRITGWCPPGDRRLFARALAMARCLGAR</sequence>
<comment type="caution">
    <text evidence="1">The sequence shown here is derived from an EMBL/GenBank/DDBJ whole genome shotgun (WGS) entry which is preliminary data.</text>
</comment>
<keyword evidence="2" id="KW-1185">Reference proteome</keyword>